<evidence type="ECO:0000256" key="2">
    <source>
        <dbReference type="SAM" id="MobiDB-lite"/>
    </source>
</evidence>
<protein>
    <submittedName>
        <fullName evidence="3">Uncharacterized protein</fullName>
    </submittedName>
</protein>
<feature type="region of interest" description="Disordered" evidence="2">
    <location>
        <begin position="227"/>
        <end position="281"/>
    </location>
</feature>
<keyword evidence="4" id="KW-1185">Reference proteome</keyword>
<dbReference type="Proteomes" id="UP000724874">
    <property type="component" value="Unassembled WGS sequence"/>
</dbReference>
<dbReference type="EMBL" id="JADNYJ010000052">
    <property type="protein sequence ID" value="KAF8899635.1"/>
    <property type="molecule type" value="Genomic_DNA"/>
</dbReference>
<dbReference type="AlphaFoldDB" id="A0A9P5NMG5"/>
<feature type="region of interest" description="Disordered" evidence="2">
    <location>
        <begin position="1"/>
        <end position="70"/>
    </location>
</feature>
<feature type="compositionally biased region" description="Basic and acidic residues" evidence="2">
    <location>
        <begin position="37"/>
        <end position="49"/>
    </location>
</feature>
<evidence type="ECO:0000313" key="3">
    <source>
        <dbReference type="EMBL" id="KAF8899635.1"/>
    </source>
</evidence>
<feature type="compositionally biased region" description="Polar residues" evidence="2">
    <location>
        <begin position="227"/>
        <end position="240"/>
    </location>
</feature>
<keyword evidence="1" id="KW-0175">Coiled coil</keyword>
<feature type="coiled-coil region" evidence="1">
    <location>
        <begin position="127"/>
        <end position="196"/>
    </location>
</feature>
<feature type="region of interest" description="Disordered" evidence="2">
    <location>
        <begin position="382"/>
        <end position="407"/>
    </location>
</feature>
<feature type="compositionally biased region" description="Low complexity" evidence="2">
    <location>
        <begin position="7"/>
        <end position="29"/>
    </location>
</feature>
<evidence type="ECO:0000313" key="4">
    <source>
        <dbReference type="Proteomes" id="UP000724874"/>
    </source>
</evidence>
<dbReference type="OrthoDB" id="2505754at2759"/>
<feature type="compositionally biased region" description="Basic and acidic residues" evidence="2">
    <location>
        <begin position="100"/>
        <end position="109"/>
    </location>
</feature>
<organism evidence="3 4">
    <name type="scientific">Gymnopilus junonius</name>
    <name type="common">Spectacular rustgill mushroom</name>
    <name type="synonym">Gymnopilus spectabilis subsp. junonius</name>
    <dbReference type="NCBI Taxonomy" id="109634"/>
    <lineage>
        <taxon>Eukaryota</taxon>
        <taxon>Fungi</taxon>
        <taxon>Dikarya</taxon>
        <taxon>Basidiomycota</taxon>
        <taxon>Agaricomycotina</taxon>
        <taxon>Agaricomycetes</taxon>
        <taxon>Agaricomycetidae</taxon>
        <taxon>Agaricales</taxon>
        <taxon>Agaricineae</taxon>
        <taxon>Hymenogastraceae</taxon>
        <taxon>Gymnopilus</taxon>
    </lineage>
</organism>
<proteinExistence type="predicted"/>
<sequence length="572" mass="61089">MSLPAASLSNSSSHSNSQSLSVSRSTSRVNPSSGQTFRDDRENYHRVEFEAPLSAEIEGQHQVGGRGTQGRFSIDLSLELERELANMESPPVTPGYDSMTHAHEGEPGHAHNGSDLSPDPEILAHIVTQLRQSLADMTQERDDLVKLLAEANHREAVTQDALQALTDKATGAEEERVEMRKKMKDDEEQIVMLRAKVEESRRGLMRLQTEQRRQSMAPIDISRASSMTLGSFTSPPSSKRASFVPLTGSMQGRPSSHKRGVSVSDSHLGSFPSPDLTPSPNSQAFHIAAAEASLTGNSRRLSGLFGRQPSPENDPQQFIVSAQPSNSAEFESLRKELQAVKDELETTKHELIEAKEAKEASETCVTALREFIAENNVGANEPNAAVKLPPPPTMTTGAEESSDSKKTATGWGFKLWGSSSSGVDSLRMGAVPQSATVTSSSSNMALSLPDPPPSAMPIGAAPVSRKLGGFFGSRSSISSREAPSPKLSQLQTNAAAMRTPSGSMRDSVYSHSDASSVAEPISPGSDINGLGNAGYLKAAGLGEDIMVHEVTNLDGTPVRVAGMTLAIEARRL</sequence>
<gene>
    <name evidence="3" type="ORF">CPB84DRAFT_1815644</name>
</gene>
<accession>A0A9P5NMG5</accession>
<feature type="region of interest" description="Disordered" evidence="2">
    <location>
        <begin position="88"/>
        <end position="115"/>
    </location>
</feature>
<comment type="caution">
    <text evidence="3">The sequence shown here is derived from an EMBL/GenBank/DDBJ whole genome shotgun (WGS) entry which is preliminary data.</text>
</comment>
<evidence type="ECO:0000256" key="1">
    <source>
        <dbReference type="SAM" id="Coils"/>
    </source>
</evidence>
<reference evidence="3" key="1">
    <citation type="submission" date="2020-11" db="EMBL/GenBank/DDBJ databases">
        <authorList>
            <consortium name="DOE Joint Genome Institute"/>
            <person name="Ahrendt S."/>
            <person name="Riley R."/>
            <person name="Andreopoulos W."/>
            <person name="LaButti K."/>
            <person name="Pangilinan J."/>
            <person name="Ruiz-duenas F.J."/>
            <person name="Barrasa J.M."/>
            <person name="Sanchez-Garcia M."/>
            <person name="Camarero S."/>
            <person name="Miyauchi S."/>
            <person name="Serrano A."/>
            <person name="Linde D."/>
            <person name="Babiker R."/>
            <person name="Drula E."/>
            <person name="Ayuso-Fernandez I."/>
            <person name="Pacheco R."/>
            <person name="Padilla G."/>
            <person name="Ferreira P."/>
            <person name="Barriuso J."/>
            <person name="Kellner H."/>
            <person name="Castanera R."/>
            <person name="Alfaro M."/>
            <person name="Ramirez L."/>
            <person name="Pisabarro A.G."/>
            <person name="Kuo A."/>
            <person name="Tritt A."/>
            <person name="Lipzen A."/>
            <person name="He G."/>
            <person name="Yan M."/>
            <person name="Ng V."/>
            <person name="Cullen D."/>
            <person name="Martin F."/>
            <person name="Rosso M.-N."/>
            <person name="Henrissat B."/>
            <person name="Hibbett D."/>
            <person name="Martinez A.T."/>
            <person name="Grigoriev I.V."/>
        </authorList>
    </citation>
    <scope>NUCLEOTIDE SEQUENCE</scope>
    <source>
        <strain evidence="3">AH 44721</strain>
    </source>
</reference>
<feature type="coiled-coil region" evidence="1">
    <location>
        <begin position="327"/>
        <end position="361"/>
    </location>
</feature>
<name>A0A9P5NMG5_GYMJU</name>